<evidence type="ECO:0000313" key="2">
    <source>
        <dbReference type="EMBL" id="CAH2034365.1"/>
    </source>
</evidence>
<dbReference type="EMBL" id="OW152813">
    <property type="protein sequence ID" value="CAH2034365.1"/>
    <property type="molecule type" value="Genomic_DNA"/>
</dbReference>
<evidence type="ECO:0000256" key="1">
    <source>
        <dbReference type="SAM" id="MobiDB-lite"/>
    </source>
</evidence>
<organism evidence="2 3">
    <name type="scientific">Iphiclides podalirius</name>
    <name type="common">scarce swallowtail</name>
    <dbReference type="NCBI Taxonomy" id="110791"/>
    <lineage>
        <taxon>Eukaryota</taxon>
        <taxon>Metazoa</taxon>
        <taxon>Ecdysozoa</taxon>
        <taxon>Arthropoda</taxon>
        <taxon>Hexapoda</taxon>
        <taxon>Insecta</taxon>
        <taxon>Pterygota</taxon>
        <taxon>Neoptera</taxon>
        <taxon>Endopterygota</taxon>
        <taxon>Lepidoptera</taxon>
        <taxon>Glossata</taxon>
        <taxon>Ditrysia</taxon>
        <taxon>Papilionoidea</taxon>
        <taxon>Papilionidae</taxon>
        <taxon>Papilioninae</taxon>
        <taxon>Iphiclides</taxon>
    </lineage>
</organism>
<accession>A0ABN8HJ84</accession>
<reference evidence="2" key="1">
    <citation type="submission" date="2022-03" db="EMBL/GenBank/DDBJ databases">
        <authorList>
            <person name="Martin H S."/>
        </authorList>
    </citation>
    <scope>NUCLEOTIDE SEQUENCE</scope>
</reference>
<keyword evidence="3" id="KW-1185">Reference proteome</keyword>
<feature type="compositionally biased region" description="Polar residues" evidence="1">
    <location>
        <begin position="99"/>
        <end position="110"/>
    </location>
</feature>
<feature type="non-terminal residue" evidence="2">
    <location>
        <position position="1"/>
    </location>
</feature>
<gene>
    <name evidence="2" type="ORF">IPOD504_LOCUS100</name>
</gene>
<dbReference type="Proteomes" id="UP000837857">
    <property type="component" value="Chromosome 1"/>
</dbReference>
<evidence type="ECO:0000313" key="3">
    <source>
        <dbReference type="Proteomes" id="UP000837857"/>
    </source>
</evidence>
<name>A0ABN8HJ84_9NEOP</name>
<feature type="compositionally biased region" description="Low complexity" evidence="1">
    <location>
        <begin position="41"/>
        <end position="56"/>
    </location>
</feature>
<feature type="region of interest" description="Disordered" evidence="1">
    <location>
        <begin position="40"/>
        <end position="110"/>
    </location>
</feature>
<proteinExistence type="predicted"/>
<protein>
    <submittedName>
        <fullName evidence="2">Uncharacterized protein</fullName>
    </submittedName>
</protein>
<sequence>MLRTFGMFCGQVSTGSALSSIPHSYQRLKGEEKQSQHLYENNKNNNNNNDNDNNNNNEDDNNSTSMLATAAVHRLASAAPPRKQREGARRGGRRCNARLNTNSSDNARPTILTLSGTGRAAVSRTRANAPRQEDVRATFGNPLRGCSYIFQSGPTTAPATVLAPRCPPVPRE</sequence>